<reference evidence="1" key="1">
    <citation type="submission" date="2020-01" db="EMBL/GenBank/DDBJ databases">
        <authorList>
            <person name="Meier V. D."/>
            <person name="Meier V D."/>
        </authorList>
    </citation>
    <scope>NUCLEOTIDE SEQUENCE</scope>
    <source>
        <strain evidence="1">HLG_WM_MAG_01</strain>
    </source>
</reference>
<proteinExistence type="predicted"/>
<dbReference type="NCBIfam" id="TIGR02574">
    <property type="entry name" value="stabl_TIGR02574"/>
    <property type="match status" value="1"/>
</dbReference>
<dbReference type="Pfam" id="PF09720">
    <property type="entry name" value="Unstab_antitox"/>
    <property type="match status" value="1"/>
</dbReference>
<organism evidence="1">
    <name type="scientific">uncultured Sulfurovum sp</name>
    <dbReference type="NCBI Taxonomy" id="269237"/>
    <lineage>
        <taxon>Bacteria</taxon>
        <taxon>Pseudomonadati</taxon>
        <taxon>Campylobacterota</taxon>
        <taxon>Epsilonproteobacteria</taxon>
        <taxon>Campylobacterales</taxon>
        <taxon>Sulfurovaceae</taxon>
        <taxon>Sulfurovum</taxon>
        <taxon>environmental samples</taxon>
    </lineage>
</organism>
<evidence type="ECO:0008006" key="2">
    <source>
        <dbReference type="Google" id="ProtNLM"/>
    </source>
</evidence>
<accession>A0A6S6UC38</accession>
<dbReference type="AlphaFoldDB" id="A0A6S6UC38"/>
<sequence length="64" mass="7731">MSLNDIYNLPASEKLHLIEQLWDRLNDSDIVSPDWHKEVLDDRKKRYDNGQINTMSLEEFKKQR</sequence>
<dbReference type="InterPro" id="IPR013406">
    <property type="entry name" value="CHP02574_addiction_mod"/>
</dbReference>
<name>A0A6S6UC38_9BACT</name>
<dbReference type="EMBL" id="CACVAS010000147">
    <property type="protein sequence ID" value="CAA6826383.1"/>
    <property type="molecule type" value="Genomic_DNA"/>
</dbReference>
<gene>
    <name evidence="1" type="ORF">HELGO_WM1572</name>
</gene>
<protein>
    <recommendedName>
        <fullName evidence="2">Addiction module protein</fullName>
    </recommendedName>
</protein>
<evidence type="ECO:0000313" key="1">
    <source>
        <dbReference type="EMBL" id="CAA6826383.1"/>
    </source>
</evidence>